<dbReference type="eggNOG" id="arCOG04233">
    <property type="taxonomic scope" value="Archaea"/>
</dbReference>
<dbReference type="STRING" id="572546.Arcpr_0298"/>
<feature type="domain" description="Fe/B12 periplasmic-binding" evidence="2">
    <location>
        <begin position="57"/>
        <end position="318"/>
    </location>
</feature>
<dbReference type="InterPro" id="IPR054828">
    <property type="entry name" value="Vit_B12_bind_prot"/>
</dbReference>
<dbReference type="CDD" id="cd01143">
    <property type="entry name" value="YvrC"/>
    <property type="match status" value="1"/>
</dbReference>
<dbReference type="NCBIfam" id="NF038402">
    <property type="entry name" value="TroA_like"/>
    <property type="match status" value="1"/>
</dbReference>
<evidence type="ECO:0000256" key="1">
    <source>
        <dbReference type="ARBA" id="ARBA00022729"/>
    </source>
</evidence>
<keyword evidence="4" id="KW-1185">Reference proteome</keyword>
<proteinExistence type="predicted"/>
<keyword evidence="1" id="KW-0732">Signal</keyword>
<reference evidence="3 4" key="1">
    <citation type="journal article" date="2010" name="Stand. Genomic Sci.">
        <title>Complete genome sequence of Archaeoglobus profundus type strain (AV18).</title>
        <authorList>
            <person name="von Jan M."/>
            <person name="Lapidus A."/>
            <person name="Del Rio T.G."/>
            <person name="Copeland A."/>
            <person name="Tice H."/>
            <person name="Cheng J.F."/>
            <person name="Lucas S."/>
            <person name="Chen F."/>
            <person name="Nolan M."/>
            <person name="Goodwin L."/>
            <person name="Han C."/>
            <person name="Pitluck S."/>
            <person name="Liolios K."/>
            <person name="Ivanova N."/>
            <person name="Mavromatis K."/>
            <person name="Ovchinnikova G."/>
            <person name="Chertkov O."/>
            <person name="Pati A."/>
            <person name="Chen A."/>
            <person name="Palaniappan K."/>
            <person name="Land M."/>
            <person name="Hauser L."/>
            <person name="Chang Y.J."/>
            <person name="Jeffries C.D."/>
            <person name="Saunders E."/>
            <person name="Brettin T."/>
            <person name="Detter J.C."/>
            <person name="Chain P."/>
            <person name="Eichinger K."/>
            <person name="Huber H."/>
            <person name="Spring S."/>
            <person name="Rohde M."/>
            <person name="Goker M."/>
            <person name="Wirth R."/>
            <person name="Woyke T."/>
            <person name="Bristow J."/>
            <person name="Eisen J.A."/>
            <person name="Markowitz V."/>
            <person name="Hugenholtz P."/>
            <person name="Kyrpides N.C."/>
            <person name="Klenk H.P."/>
        </authorList>
    </citation>
    <scope>NUCLEOTIDE SEQUENCE [LARGE SCALE GENOMIC DNA]</scope>
    <source>
        <strain evidence="4">DSM 5631 / JCM 9629 / NBRC 100127 / Av18</strain>
    </source>
</reference>
<evidence type="ECO:0000259" key="2">
    <source>
        <dbReference type="PROSITE" id="PS50983"/>
    </source>
</evidence>
<dbReference type="GeneID" id="8738951"/>
<dbReference type="Pfam" id="PF01497">
    <property type="entry name" value="Peripla_BP_2"/>
    <property type="match status" value="1"/>
</dbReference>
<dbReference type="HOGENOM" id="CLU_038034_2_8_2"/>
<evidence type="ECO:0000313" key="3">
    <source>
        <dbReference type="EMBL" id="ADB57368.1"/>
    </source>
</evidence>
<dbReference type="PROSITE" id="PS51257">
    <property type="entry name" value="PROKAR_LIPOPROTEIN"/>
    <property type="match status" value="1"/>
</dbReference>
<dbReference type="KEGG" id="apo:Arcpr_0298"/>
<sequence>MNLRLLITLVLAVILLGCSSHSTNHSTEGFLIKENTTYVIVKDDFGYVVAVKKYPKRIVSLAPSNTEILFALGLRDRVVGVTDYCDYPPEILKLKKEGKIVSVGGYSTVDVEKVVRLKPDLVVASYGNGFGVIKALKDFGITVVALNPKNVTDVMRDAELLGKVCGVEENATKLVEWMKDEIAKVKAKKHPWKPKILHIVWNDPIWVSGRGTFVDDVIKIAGGVNVVNESGWVVVSLEDLIRMNPDIIIVNSGNGMDSKGENILYDWVMNNNYLKKLKAVRCGNVYVIDANIICRPSYRIVYAIENLSKIVDVAYEKVRLCYAS</sequence>
<dbReference type="OrthoDB" id="24039at2157"/>
<dbReference type="SUPFAM" id="SSF53807">
    <property type="entry name" value="Helical backbone' metal receptor"/>
    <property type="match status" value="1"/>
</dbReference>
<gene>
    <name evidence="3" type="ordered locus">Arcpr_0298</name>
</gene>
<protein>
    <submittedName>
        <fullName evidence="3">Periplasmic binding protein</fullName>
    </submittedName>
</protein>
<dbReference type="PaxDb" id="572546-Arcpr_0298"/>
<dbReference type="InterPro" id="IPR002491">
    <property type="entry name" value="ABC_transptr_periplasmic_BD"/>
</dbReference>
<dbReference type="Proteomes" id="UP000001901">
    <property type="component" value="Chromosome"/>
</dbReference>
<accession>D2RGE3</accession>
<dbReference type="PANTHER" id="PTHR30535">
    <property type="entry name" value="VITAMIN B12-BINDING PROTEIN"/>
    <property type="match status" value="1"/>
</dbReference>
<dbReference type="EMBL" id="CP001857">
    <property type="protein sequence ID" value="ADB57368.1"/>
    <property type="molecule type" value="Genomic_DNA"/>
</dbReference>
<dbReference type="AlphaFoldDB" id="D2RGE3"/>
<dbReference type="PANTHER" id="PTHR30535:SF34">
    <property type="entry name" value="MOLYBDATE-BINDING PROTEIN MOLA"/>
    <property type="match status" value="1"/>
</dbReference>
<dbReference type="PROSITE" id="PS50983">
    <property type="entry name" value="FE_B12_PBP"/>
    <property type="match status" value="1"/>
</dbReference>
<dbReference type="InterPro" id="IPR050902">
    <property type="entry name" value="ABC_Transporter_SBP"/>
</dbReference>
<dbReference type="RefSeq" id="WP_012939704.1">
    <property type="nucleotide sequence ID" value="NC_013741.1"/>
</dbReference>
<dbReference type="Gene3D" id="3.40.50.1980">
    <property type="entry name" value="Nitrogenase molybdenum iron protein domain"/>
    <property type="match status" value="2"/>
</dbReference>
<organism evidence="3 4">
    <name type="scientific">Archaeoglobus profundus (strain DSM 5631 / JCM 9629 / NBRC 100127 / Av18)</name>
    <dbReference type="NCBI Taxonomy" id="572546"/>
    <lineage>
        <taxon>Archaea</taxon>
        <taxon>Methanobacteriati</taxon>
        <taxon>Methanobacteriota</taxon>
        <taxon>Archaeoglobi</taxon>
        <taxon>Archaeoglobales</taxon>
        <taxon>Archaeoglobaceae</taxon>
        <taxon>Archaeoglobus</taxon>
    </lineage>
</organism>
<name>D2RGE3_ARCPA</name>
<evidence type="ECO:0000313" key="4">
    <source>
        <dbReference type="Proteomes" id="UP000001901"/>
    </source>
</evidence>